<dbReference type="Pfam" id="PF00041">
    <property type="entry name" value="fn3"/>
    <property type="match status" value="1"/>
</dbReference>
<dbReference type="InterPro" id="IPR032675">
    <property type="entry name" value="LRR_dom_sf"/>
</dbReference>
<dbReference type="EMBL" id="QTKX01000002">
    <property type="protein sequence ID" value="MBS8265668.1"/>
    <property type="molecule type" value="Genomic_DNA"/>
</dbReference>
<evidence type="ECO:0000313" key="11">
    <source>
        <dbReference type="EMBL" id="MBS8265668.1"/>
    </source>
</evidence>
<feature type="transmembrane region" description="Helical" evidence="9">
    <location>
        <begin position="849"/>
        <end position="868"/>
    </location>
</feature>
<keyword evidence="2" id="KW-0134">Cell wall</keyword>
<dbReference type="PROSITE" id="PS51450">
    <property type="entry name" value="LRR"/>
    <property type="match status" value="2"/>
</dbReference>
<name>A0A944CPS9_9BACI</name>
<keyword evidence="3" id="KW-0964">Secreted</keyword>
<organism evidence="11 12">
    <name type="scientific">Mesobacillus boroniphilus</name>
    <dbReference type="NCBI Taxonomy" id="308892"/>
    <lineage>
        <taxon>Bacteria</taxon>
        <taxon>Bacillati</taxon>
        <taxon>Bacillota</taxon>
        <taxon>Bacilli</taxon>
        <taxon>Bacillales</taxon>
        <taxon>Bacillaceae</taxon>
        <taxon>Mesobacillus</taxon>
    </lineage>
</organism>
<dbReference type="AlphaFoldDB" id="A0A944CPS9"/>
<dbReference type="PANTHER" id="PTHR46652:SF3">
    <property type="entry name" value="LEUCINE-RICH REPEAT-CONTAINING PROTEIN 9"/>
    <property type="match status" value="1"/>
</dbReference>
<evidence type="ECO:0000256" key="6">
    <source>
        <dbReference type="ARBA" id="ARBA00022737"/>
    </source>
</evidence>
<feature type="compositionally biased region" description="Acidic residues" evidence="8">
    <location>
        <begin position="781"/>
        <end position="795"/>
    </location>
</feature>
<keyword evidence="9" id="KW-1133">Transmembrane helix</keyword>
<dbReference type="InterPro" id="IPR019931">
    <property type="entry name" value="LPXTG_anchor"/>
</dbReference>
<feature type="compositionally biased region" description="Polar residues" evidence="8">
    <location>
        <begin position="768"/>
        <end position="779"/>
    </location>
</feature>
<dbReference type="Pfam" id="PF12799">
    <property type="entry name" value="LRR_4"/>
    <property type="match status" value="1"/>
</dbReference>
<feature type="domain" description="Fibronectin type-III" evidence="10">
    <location>
        <begin position="145"/>
        <end position="224"/>
    </location>
</feature>
<gene>
    <name evidence="11" type="ORF">DYI25_14675</name>
</gene>
<protein>
    <submittedName>
        <fullName evidence="11">LPXTG cell wall anchor domain-containing protein</fullName>
    </submittedName>
</protein>
<evidence type="ECO:0000256" key="3">
    <source>
        <dbReference type="ARBA" id="ARBA00022525"/>
    </source>
</evidence>
<dbReference type="InterPro" id="IPR003961">
    <property type="entry name" value="FN3_dom"/>
</dbReference>
<feature type="compositionally biased region" description="Polar residues" evidence="8">
    <location>
        <begin position="824"/>
        <end position="837"/>
    </location>
</feature>
<dbReference type="SUPFAM" id="SSF52058">
    <property type="entry name" value="L domain-like"/>
    <property type="match status" value="1"/>
</dbReference>
<dbReference type="RefSeq" id="WP_213370181.1">
    <property type="nucleotide sequence ID" value="NZ_QTKX01000002.1"/>
</dbReference>
<evidence type="ECO:0000256" key="4">
    <source>
        <dbReference type="ARBA" id="ARBA00022614"/>
    </source>
</evidence>
<dbReference type="InterPro" id="IPR050836">
    <property type="entry name" value="SDS22/Internalin_LRR"/>
</dbReference>
<dbReference type="InterPro" id="IPR001611">
    <property type="entry name" value="Leu-rich_rpt"/>
</dbReference>
<accession>A0A944CPS9</accession>
<keyword evidence="7" id="KW-0572">Peptidoglycan-anchor</keyword>
<keyword evidence="6" id="KW-0677">Repeat</keyword>
<dbReference type="Gene3D" id="3.80.10.10">
    <property type="entry name" value="Ribonuclease Inhibitor"/>
    <property type="match status" value="1"/>
</dbReference>
<feature type="compositionally biased region" description="Polar residues" evidence="8">
    <location>
        <begin position="796"/>
        <end position="814"/>
    </location>
</feature>
<keyword evidence="9" id="KW-0472">Membrane</keyword>
<dbReference type="InterPro" id="IPR036116">
    <property type="entry name" value="FN3_sf"/>
</dbReference>
<dbReference type="Gene3D" id="2.60.40.10">
    <property type="entry name" value="Immunoglobulins"/>
    <property type="match status" value="2"/>
</dbReference>
<dbReference type="NCBIfam" id="TIGR01167">
    <property type="entry name" value="LPXTG_anchor"/>
    <property type="match status" value="1"/>
</dbReference>
<evidence type="ECO:0000313" key="12">
    <source>
        <dbReference type="Proteomes" id="UP000761411"/>
    </source>
</evidence>
<sequence>MHKVKWLTMTLVIMLLMTSLSPLTAIKADYYDLSFISMELAEDHQIVLSWEGYIENGTDIDRFEIKRNDEIIEIENLEPVYSEEMGDGLLKLVEYQYIDQLTAEEIQSPYEEITYQVTGWIGEKTLLSGQQILIVDHSSGGNDTTGTEEGIYFDLGMANDETLALQFYYYGPDEYDGAISYRIFLDGVEYDQVEGAQDNYQIGNLAPATDYEIKVVALNEAGNELLEETRIFTTLEGPTGEVVVFPDANLEQAIKNQLNLERDLYQSDLEDVTYLDAAGLGISDLTGINQLENVTMLMLDENEITDVSMLASLQNLGHLGLSDNPITDGTSLGNITSLTFIGLGNVKITDFSFMEQLSNLDSVRLDGNQIMSIDFLAGKEKLSWIQLSDNQITDLSPIYSFKDLRVLEVKNNPISSLAGIEGLANLRILDLSLTDLTELSALEAMDTLGYLGLLDMPVMDLTENSPSRATIEKWEDKGVYVDFFNPANELEGVLQVEEVSTNSIRISWENGNDYEIDTIRLNGDTHSPEEGTTYTFTNLSSGQKYIVTIQAFDTTSSAVMYETVVLHTLAAPKDDEPVNPEEPNKGESEPKTVVAVPAVTNGKASVSNEEVAKVEAGGTFEVSLVTEENQQEIDIVLTKEQLKELKDKGASLSVKDQEVTLGFPLSIFAEEDTNLQLKKLPAVNDARSAVYDFTITQGDTIVSQFSEPVTLTFNVNLDGLEDPSNLKVFYFNEETKEWELIGGTYENGEVTAQTNHFSIYTVFEVTSSGDVPSNQNPANAESDEEAGITPEENDSDQTTVESSQPGTNQQTENTVENKDAVQSEDIQNNESDQTTETQKNELPDTATNTFNVIAAGLALIVFATLFLLSTKRREV</sequence>
<comment type="caution">
    <text evidence="11">The sequence shown here is derived from an EMBL/GenBank/DDBJ whole genome shotgun (WGS) entry which is preliminary data.</text>
</comment>
<evidence type="ECO:0000259" key="10">
    <source>
        <dbReference type="SMART" id="SM00060"/>
    </source>
</evidence>
<reference evidence="11 12" key="1">
    <citation type="journal article" date="2021" name="Microorganisms">
        <title>Bacterial Dimethylsulfoniopropionate Biosynthesis in the East China Sea.</title>
        <authorList>
            <person name="Liu J."/>
            <person name="Zhang Y."/>
            <person name="Liu J."/>
            <person name="Zhong H."/>
            <person name="Williams B.T."/>
            <person name="Zheng Y."/>
            <person name="Curson A.R.J."/>
            <person name="Sun C."/>
            <person name="Sun H."/>
            <person name="Song D."/>
            <person name="Wagner Mackenzie B."/>
            <person name="Bermejo Martinez A."/>
            <person name="Todd J.D."/>
            <person name="Zhang X.H."/>
        </authorList>
    </citation>
    <scope>NUCLEOTIDE SEQUENCE [LARGE SCALE GENOMIC DNA]</scope>
    <source>
        <strain evidence="11 12">ESS08</strain>
    </source>
</reference>
<dbReference type="Pfam" id="PF00746">
    <property type="entry name" value="Gram_pos_anchor"/>
    <property type="match status" value="1"/>
</dbReference>
<keyword evidence="12" id="KW-1185">Reference proteome</keyword>
<dbReference type="InterPro" id="IPR025875">
    <property type="entry name" value="Leu-rich_rpt_4"/>
</dbReference>
<evidence type="ECO:0000256" key="7">
    <source>
        <dbReference type="ARBA" id="ARBA00023088"/>
    </source>
</evidence>
<evidence type="ECO:0000256" key="5">
    <source>
        <dbReference type="ARBA" id="ARBA00022729"/>
    </source>
</evidence>
<evidence type="ECO:0000256" key="9">
    <source>
        <dbReference type="SAM" id="Phobius"/>
    </source>
</evidence>
<proteinExistence type="predicted"/>
<evidence type="ECO:0000256" key="8">
    <source>
        <dbReference type="SAM" id="MobiDB-lite"/>
    </source>
</evidence>
<evidence type="ECO:0000256" key="2">
    <source>
        <dbReference type="ARBA" id="ARBA00022512"/>
    </source>
</evidence>
<keyword evidence="9" id="KW-0812">Transmembrane</keyword>
<dbReference type="InterPro" id="IPR013783">
    <property type="entry name" value="Ig-like_fold"/>
</dbReference>
<dbReference type="Proteomes" id="UP000761411">
    <property type="component" value="Unassembled WGS sequence"/>
</dbReference>
<comment type="subcellular location">
    <subcellularLocation>
        <location evidence="1">Secreted</location>
        <location evidence="1">Cell wall</location>
        <topology evidence="1">Peptidoglycan-anchor</topology>
    </subcellularLocation>
</comment>
<feature type="region of interest" description="Disordered" evidence="8">
    <location>
        <begin position="768"/>
        <end position="843"/>
    </location>
</feature>
<dbReference type="SUPFAM" id="SSF49265">
    <property type="entry name" value="Fibronectin type III"/>
    <property type="match status" value="1"/>
</dbReference>
<evidence type="ECO:0000256" key="1">
    <source>
        <dbReference type="ARBA" id="ARBA00004168"/>
    </source>
</evidence>
<dbReference type="SMART" id="SM00060">
    <property type="entry name" value="FN3"/>
    <property type="match status" value="2"/>
</dbReference>
<feature type="domain" description="Fibronectin type-III" evidence="10">
    <location>
        <begin position="486"/>
        <end position="556"/>
    </location>
</feature>
<dbReference type="CDD" id="cd00063">
    <property type="entry name" value="FN3"/>
    <property type="match status" value="2"/>
</dbReference>
<keyword evidence="4" id="KW-0433">Leucine-rich repeat</keyword>
<dbReference type="PANTHER" id="PTHR46652">
    <property type="entry name" value="LEUCINE-RICH REPEAT AND IQ DOMAIN-CONTAINING PROTEIN 1-RELATED"/>
    <property type="match status" value="1"/>
</dbReference>
<keyword evidence="5" id="KW-0732">Signal</keyword>